<evidence type="ECO:0007829" key="17">
    <source>
        <dbReference type="PeptideAtlas" id="B7QGL1"/>
    </source>
</evidence>
<evidence type="ECO:0000256" key="7">
    <source>
        <dbReference type="ARBA" id="ARBA00022490"/>
    </source>
</evidence>
<evidence type="ECO:0000256" key="1">
    <source>
        <dbReference type="ARBA" id="ARBA00001650"/>
    </source>
</evidence>
<keyword evidence="10" id="KW-0862">Zinc</keyword>
<evidence type="ECO:0000256" key="11">
    <source>
        <dbReference type="ARBA" id="ARBA00032901"/>
    </source>
</evidence>
<protein>
    <recommendedName>
        <fullName evidence="6">Peptide-N(4)-(N-acetyl-beta-glucosaminyl)asparagine amidase</fullName>
        <ecNumber evidence="5">3.5.1.52</ecNumber>
    </recommendedName>
    <alternativeName>
        <fullName evidence="11">Peptide:N-glycanase</fullName>
    </alternativeName>
</protein>
<dbReference type="OrthoDB" id="409136at2759"/>
<feature type="domain" description="PAW" evidence="13">
    <location>
        <begin position="296"/>
        <end position="488"/>
    </location>
</feature>
<evidence type="ECO:0000313" key="16">
    <source>
        <dbReference type="Proteomes" id="UP000001555"/>
    </source>
</evidence>
<dbReference type="FunFam" id="2.20.25.10:FF:000011">
    <property type="entry name" value="peptide-N(4)-(N-acetyl-beta- glucosaminyl)asparagine amidase"/>
    <property type="match status" value="1"/>
</dbReference>
<comment type="subcellular location">
    <subcellularLocation>
        <location evidence="3">Cytoplasm</location>
    </subcellularLocation>
</comment>
<dbReference type="Gene3D" id="2.60.120.1020">
    <property type="entry name" value="Peptide N glycanase, PAW domain"/>
    <property type="match status" value="1"/>
</dbReference>
<evidence type="ECO:0000256" key="10">
    <source>
        <dbReference type="ARBA" id="ARBA00022833"/>
    </source>
</evidence>
<evidence type="ECO:0000256" key="8">
    <source>
        <dbReference type="ARBA" id="ARBA00022723"/>
    </source>
</evidence>
<evidence type="ECO:0000256" key="9">
    <source>
        <dbReference type="ARBA" id="ARBA00022801"/>
    </source>
</evidence>
<accession>B7QGL1</accession>
<dbReference type="InterPro" id="IPR050883">
    <property type="entry name" value="PNGase"/>
</dbReference>
<evidence type="ECO:0000256" key="6">
    <source>
        <dbReference type="ARBA" id="ARBA00018546"/>
    </source>
</evidence>
<dbReference type="Pfam" id="PF01841">
    <property type="entry name" value="Transglut_core"/>
    <property type="match status" value="1"/>
</dbReference>
<dbReference type="PANTHER" id="PTHR12143">
    <property type="entry name" value="PEPTIDE N-GLYCANASE PNGASE -RELATED"/>
    <property type="match status" value="1"/>
</dbReference>
<keyword evidence="16" id="KW-1185">Reference proteome</keyword>
<dbReference type="EMBL" id="ABJB010561788">
    <property type="status" value="NOT_ANNOTATED_CDS"/>
    <property type="molecule type" value="Genomic_DNA"/>
</dbReference>
<dbReference type="STRING" id="6945.B7QGL1"/>
<reference evidence="14 16" key="1">
    <citation type="submission" date="2008-03" db="EMBL/GenBank/DDBJ databases">
        <title>Annotation of Ixodes scapularis.</title>
        <authorList>
            <consortium name="Ixodes scapularis Genome Project Consortium"/>
            <person name="Caler E."/>
            <person name="Hannick L.I."/>
            <person name="Bidwell S."/>
            <person name="Joardar V."/>
            <person name="Thiagarajan M."/>
            <person name="Amedeo P."/>
            <person name="Galinsky K.J."/>
            <person name="Schobel S."/>
            <person name="Inman J."/>
            <person name="Hostetler J."/>
            <person name="Miller J."/>
            <person name="Hammond M."/>
            <person name="Megy K."/>
            <person name="Lawson D."/>
            <person name="Kodira C."/>
            <person name="Sutton G."/>
            <person name="Meyer J."/>
            <person name="Hill C.A."/>
            <person name="Birren B."/>
            <person name="Nene V."/>
            <person name="Collins F."/>
            <person name="Alarcon-Chaidez F."/>
            <person name="Wikel S."/>
            <person name="Strausberg R."/>
        </authorList>
    </citation>
    <scope>NUCLEOTIDE SEQUENCE [LARGE SCALE GENOMIC DNA]</scope>
    <source>
        <strain evidence="16">Wikel</strain>
        <strain evidence="14">Wikel colony</strain>
    </source>
</reference>
<dbReference type="InterPro" id="IPR002931">
    <property type="entry name" value="Transglutaminase-like"/>
</dbReference>
<dbReference type="FunCoup" id="B7QGL1">
    <property type="interactions" value="1664"/>
</dbReference>
<evidence type="ECO:0000256" key="4">
    <source>
        <dbReference type="ARBA" id="ARBA00009390"/>
    </source>
</evidence>
<dbReference type="InterPro" id="IPR006588">
    <property type="entry name" value="Peptide_N_glycanase_PAW_dom"/>
</dbReference>
<dbReference type="InterPro" id="IPR038765">
    <property type="entry name" value="Papain-like_cys_pep_sf"/>
</dbReference>
<dbReference type="EnsemblMetazoa" id="ISCW023171-RA">
    <property type="protein sequence ID" value="ISCW023171-PA"/>
    <property type="gene ID" value="ISCW023171"/>
</dbReference>
<feature type="non-terminal residue" evidence="14">
    <location>
        <position position="1"/>
    </location>
</feature>
<dbReference type="GO" id="GO:0046872">
    <property type="term" value="F:metal ion binding"/>
    <property type="evidence" value="ECO:0007669"/>
    <property type="project" value="UniProtKB-KW"/>
</dbReference>
<dbReference type="VEuPathDB" id="VectorBase:ISCP_005796"/>
<dbReference type="Gene3D" id="2.20.25.10">
    <property type="match status" value="1"/>
</dbReference>
<comment type="similarity">
    <text evidence="4 12">Belongs to the transglutaminase-like superfamily. PNGase family.</text>
</comment>
<proteinExistence type="evidence at protein level"/>
<dbReference type="Proteomes" id="UP000001555">
    <property type="component" value="Unassembled WGS sequence"/>
</dbReference>
<evidence type="ECO:0000313" key="15">
    <source>
        <dbReference type="EnsemblMetazoa" id="ISCW023171-PA"/>
    </source>
</evidence>
<dbReference type="AlphaFoldDB" id="B7QGL1"/>
<evidence type="ECO:0000256" key="2">
    <source>
        <dbReference type="ARBA" id="ARBA00001947"/>
    </source>
</evidence>
<dbReference type="EMBL" id="ABJB010678645">
    <property type="status" value="NOT_ANNOTATED_CDS"/>
    <property type="molecule type" value="Genomic_DNA"/>
</dbReference>
<dbReference type="SUPFAM" id="SSF49785">
    <property type="entry name" value="Galactose-binding domain-like"/>
    <property type="match status" value="1"/>
</dbReference>
<dbReference type="GO" id="GO:0005634">
    <property type="term" value="C:nucleus"/>
    <property type="evidence" value="ECO:0000318"/>
    <property type="project" value="GO_Central"/>
</dbReference>
<dbReference type="PaxDb" id="6945-B7QGL1"/>
<evidence type="ECO:0000313" key="14">
    <source>
        <dbReference type="EMBL" id="EEC17983.1"/>
    </source>
</evidence>
<dbReference type="PROSITE" id="PS51398">
    <property type="entry name" value="PAW"/>
    <property type="match status" value="1"/>
</dbReference>
<dbReference type="GO" id="GO:0005829">
    <property type="term" value="C:cytosol"/>
    <property type="evidence" value="ECO:0000318"/>
    <property type="project" value="GO_Central"/>
</dbReference>
<keyword evidence="17" id="KW-1267">Proteomics identification</keyword>
<dbReference type="SMART" id="SM00460">
    <property type="entry name" value="TGc"/>
    <property type="match status" value="1"/>
</dbReference>
<dbReference type="SUPFAM" id="SSF54001">
    <property type="entry name" value="Cysteine proteinases"/>
    <property type="match status" value="1"/>
</dbReference>
<name>B7QGL1_IXOSC</name>
<gene>
    <name evidence="14" type="ORF">IscW_ISCW023171</name>
</gene>
<dbReference type="GO" id="GO:0006516">
    <property type="term" value="P:glycoprotein catabolic process"/>
    <property type="evidence" value="ECO:0000318"/>
    <property type="project" value="GO_Central"/>
</dbReference>
<reference evidence="15" key="2">
    <citation type="submission" date="2020-05" db="UniProtKB">
        <authorList>
            <consortium name="EnsemblMetazoa"/>
        </authorList>
    </citation>
    <scope>IDENTIFICATION</scope>
    <source>
        <strain evidence="15">wikel</strain>
    </source>
</reference>
<evidence type="ECO:0000259" key="13">
    <source>
        <dbReference type="PROSITE" id="PS51398"/>
    </source>
</evidence>
<comment type="cofactor">
    <cofactor evidence="2">
        <name>Zn(2+)</name>
        <dbReference type="ChEBI" id="CHEBI:29105"/>
    </cofactor>
</comment>
<dbReference type="GO" id="GO:0030513">
    <property type="term" value="P:positive regulation of BMP signaling pathway"/>
    <property type="evidence" value="ECO:0000318"/>
    <property type="project" value="GO_Central"/>
</dbReference>
<dbReference type="VEuPathDB" id="VectorBase:ISCI023171"/>
<keyword evidence="7" id="KW-0963">Cytoplasm</keyword>
<dbReference type="EC" id="3.5.1.52" evidence="5"/>
<dbReference type="EMBL" id="DS932186">
    <property type="protein sequence ID" value="EEC17983.1"/>
    <property type="molecule type" value="Genomic_DNA"/>
</dbReference>
<dbReference type="Gene3D" id="3.10.620.30">
    <property type="match status" value="1"/>
</dbReference>
<dbReference type="HOGENOM" id="CLU_030187_1_0_1"/>
<dbReference type="InterPro" id="IPR038680">
    <property type="entry name" value="PAW_sf"/>
</dbReference>
<keyword evidence="9" id="KW-0378">Hydrolase</keyword>
<dbReference type="PANTHER" id="PTHR12143:SF19">
    <property type="entry name" value="PEPTIDE-N(4)-(N-ACETYL-BETA-GLUCOSAMINYL)ASPARAGINE AMIDASE"/>
    <property type="match status" value="1"/>
</dbReference>
<comment type="catalytic activity">
    <reaction evidence="1">
        <text>Hydrolysis of an N(4)-(acetyl-beta-D-glucosaminyl)asparagine residue in which the glucosamine residue may be further glycosylated, to yield a (substituted) N-acetyl-beta-D-glucosaminylamine and a peptide containing an aspartate residue.</text>
        <dbReference type="EC" id="3.5.1.52"/>
    </reaction>
</comment>
<evidence type="ECO:0000256" key="5">
    <source>
        <dbReference type="ARBA" id="ARBA00012158"/>
    </source>
</evidence>
<dbReference type="VEuPathDB" id="VectorBase:ISCW023171"/>
<dbReference type="GO" id="GO:0000224">
    <property type="term" value="F:peptide-N4-(N-acetyl-beta-glucosaminyl)asparagine amidase activity"/>
    <property type="evidence" value="ECO:0000318"/>
    <property type="project" value="GO_Central"/>
</dbReference>
<keyword evidence="8" id="KW-0479">Metal-binding</keyword>
<evidence type="ECO:0000256" key="12">
    <source>
        <dbReference type="PROSITE-ProRule" id="PRU00731"/>
    </source>
</evidence>
<sequence>IMETSTQDLYSHIKTNSSRVLIYERVDLQRKALDCIPVSELYLKAQLALTDYSDQNTNRDESHPGPSLHDFLLLELLHWFKKSFFHWVDTLDCSYCHAPTKMSGRAEPTPEERQGDASRVELHACSRCPNQERFPRYNHPGKLLETRRGRCGEWANCFTLCCRALDFDARYVLDWTDHVWTEVFSYSQKRWLHCDPCEAVCDVPLIYEAGWGKKLSYVIAFSKDEVQDVTWRYTSRFAETLSRRTLYAEGELIRVLLTVTRQLQAHLPEGLRNRMMLKRILELSEFLIPAKATDSEHHGRTSGSLQWRLQRGEMGASSSSVEPFVYRLTNSRCRNVVFRYSASRDEYFILEDGVQMMHFSGWAKGAFSAFRMFRKEEQDWKMTYLARREDAAEGSISWKLDFSPGNAVKKLEVKCESTTYEDGKVEWHLASESKTILLDDGAQALCLKARVSGGRGSNAWQHAQLFRQPLDGQQFALELAVTLTSEHLHLEE</sequence>
<dbReference type="InterPro" id="IPR008979">
    <property type="entry name" value="Galactose-bd-like_sf"/>
</dbReference>
<evidence type="ECO:0000256" key="3">
    <source>
        <dbReference type="ARBA" id="ARBA00004496"/>
    </source>
</evidence>
<dbReference type="Pfam" id="PF04721">
    <property type="entry name" value="PAW"/>
    <property type="match status" value="1"/>
</dbReference>
<organism>
    <name type="scientific">Ixodes scapularis</name>
    <name type="common">Black-legged tick</name>
    <name type="synonym">Deer tick</name>
    <dbReference type="NCBI Taxonomy" id="6945"/>
    <lineage>
        <taxon>Eukaryota</taxon>
        <taxon>Metazoa</taxon>
        <taxon>Ecdysozoa</taxon>
        <taxon>Arthropoda</taxon>
        <taxon>Chelicerata</taxon>
        <taxon>Arachnida</taxon>
        <taxon>Acari</taxon>
        <taxon>Parasitiformes</taxon>
        <taxon>Ixodida</taxon>
        <taxon>Ixodoidea</taxon>
        <taxon>Ixodidae</taxon>
        <taxon>Ixodinae</taxon>
        <taxon>Ixodes</taxon>
    </lineage>
</organism>